<dbReference type="EMBL" id="FUKI01000092">
    <property type="protein sequence ID" value="SJM91484.1"/>
    <property type="molecule type" value="Genomic_DNA"/>
</dbReference>
<protein>
    <recommendedName>
        <fullName evidence="7">Diguanylate cyclase</fullName>
    </recommendedName>
</protein>
<dbReference type="CDD" id="cd00130">
    <property type="entry name" value="PAS"/>
    <property type="match status" value="1"/>
</dbReference>
<dbReference type="PANTHER" id="PTHR44757">
    <property type="entry name" value="DIGUANYLATE CYCLASE DGCP"/>
    <property type="match status" value="1"/>
</dbReference>
<dbReference type="InterPro" id="IPR035919">
    <property type="entry name" value="EAL_sf"/>
</dbReference>
<dbReference type="SMART" id="SM01080">
    <property type="entry name" value="CHASE2"/>
    <property type="match status" value="1"/>
</dbReference>
<feature type="transmembrane region" description="Helical" evidence="2">
    <location>
        <begin position="331"/>
        <end position="349"/>
    </location>
</feature>
<dbReference type="PANTHER" id="PTHR44757:SF2">
    <property type="entry name" value="BIOFILM ARCHITECTURE MAINTENANCE PROTEIN MBAA"/>
    <property type="match status" value="1"/>
</dbReference>
<dbReference type="PROSITE" id="PS50883">
    <property type="entry name" value="EAL"/>
    <property type="match status" value="1"/>
</dbReference>
<proteinExistence type="predicted"/>
<dbReference type="SUPFAM" id="SSF141868">
    <property type="entry name" value="EAL domain-like"/>
    <property type="match status" value="1"/>
</dbReference>
<dbReference type="Gene3D" id="3.30.450.20">
    <property type="entry name" value="PAS domain"/>
    <property type="match status" value="1"/>
</dbReference>
<dbReference type="SMART" id="SM00052">
    <property type="entry name" value="EAL"/>
    <property type="match status" value="1"/>
</dbReference>
<dbReference type="PROSITE" id="PS50887">
    <property type="entry name" value="GGDEF"/>
    <property type="match status" value="1"/>
</dbReference>
<evidence type="ECO:0000259" key="4">
    <source>
        <dbReference type="PROSITE" id="PS50887"/>
    </source>
</evidence>
<feature type="domain" description="EAL" evidence="3">
    <location>
        <begin position="692"/>
        <end position="946"/>
    </location>
</feature>
<feature type="domain" description="GGDEF" evidence="4">
    <location>
        <begin position="550"/>
        <end position="683"/>
    </location>
</feature>
<dbReference type="InterPro" id="IPR001633">
    <property type="entry name" value="EAL_dom"/>
</dbReference>
<dbReference type="OrthoDB" id="9813903at2"/>
<evidence type="ECO:0000256" key="1">
    <source>
        <dbReference type="ARBA" id="ARBA00001946"/>
    </source>
</evidence>
<sequence>MKWFSIIYRVDIYKCLWLGCLLCLALFLQQYDTLKQWDNQLYDRGLALFSRDISRDIVIVAIDKNSVKKLGRLPWSRRQHAQLINYLSAVGVKAIGLDLVFDKPNPKDMIGDRKLIQAIHNNGRVILPVFPEISGAKKTLPTALPWPELVSAAAGFGHVDVELDNDGVVRSTCLQAGVKGSYWPSFALALLSINEPNKQRFLKGDHPPKIENCPCWQGDFRIEIPFASANQHFKQVSYVDVLTNAEVRDSLRGKIVVVGATASGLTQMFKTPLHKNASLLSGVEINAHVLDVLINNLSIQKLPRLAAMWLTLSLLAIPIIYYSFFCPQRSLHSSLFFCLLTVIISGVLLKQFHLWYGPVPVLVLLTINHLLWRWQRLDCFAKMLFSERQLAKAALHCIGDAVITTSCKGFIEYMNPAAELLTGYTLRLASGSHIDSILRFNHQNTNNSSDLDSITHGLVSEQSFQTAMPWFLINPRGEEYAIQIKGTLIKNDNKHVTGMVFALNDLTNTLHISSQLAHLATHDALTGLPNRILLQESIANAILAANRNGTCFALLFIDLDGFKKINDGMGHVIGDLVLKEMATRLCADMRQLDTAARWGGDEFVVLLNHLPNEDTISPIANKLLQRLAPPYFFAGQQLYVTSSIGISIFPKDGLTSEALLTQADTAMYRVKEKGKNNYSFYANGLNESAKKRLTLEKEMYDALDAGHFEVFYQPQVDIKTHRIVGAEALLRWHHPQKGLLLPSKFISLAEDIGLINPIGDWLLNAVCSQQHSWQQTNLPVINVAINLSHKQFLHNDLCRRIDQALIKHHLQANSLKVEITENVMIKDIDRIAQILCDIKALGVSIAIDDFGIGYFSLNTLKNLPIDQLKIDKSFVAQLSQDSDAANIIQTIIVLGHNMHMNVVAKGVETLDQFNQLNRWHCDLIQGYYFSRPVTAMVMTDLLAKKVLSHPV</sequence>
<dbReference type="InterPro" id="IPR029787">
    <property type="entry name" value="Nucleotide_cyclase"/>
</dbReference>
<dbReference type="Gene3D" id="3.20.20.450">
    <property type="entry name" value="EAL domain"/>
    <property type="match status" value="1"/>
</dbReference>
<dbReference type="AlphaFoldDB" id="A0A1R4H5G1"/>
<dbReference type="Gene3D" id="3.30.70.270">
    <property type="match status" value="1"/>
</dbReference>
<reference evidence="6" key="1">
    <citation type="submission" date="2017-02" db="EMBL/GenBank/DDBJ databases">
        <authorList>
            <person name="Daims H."/>
        </authorList>
    </citation>
    <scope>NUCLEOTIDE SEQUENCE [LARGE SCALE GENOMIC DNA]</scope>
</reference>
<dbReference type="InterPro" id="IPR043128">
    <property type="entry name" value="Rev_trsase/Diguanyl_cyclase"/>
</dbReference>
<keyword evidence="2" id="KW-0472">Membrane</keyword>
<dbReference type="CDD" id="cd01949">
    <property type="entry name" value="GGDEF"/>
    <property type="match status" value="1"/>
</dbReference>
<dbReference type="Proteomes" id="UP000195667">
    <property type="component" value="Unassembled WGS sequence"/>
</dbReference>
<evidence type="ECO:0000259" key="3">
    <source>
        <dbReference type="PROSITE" id="PS50883"/>
    </source>
</evidence>
<accession>A0A1R4H5G1</accession>
<evidence type="ECO:0000313" key="5">
    <source>
        <dbReference type="EMBL" id="SJM91484.1"/>
    </source>
</evidence>
<keyword evidence="2" id="KW-0812">Transmembrane</keyword>
<dbReference type="NCBIfam" id="TIGR00229">
    <property type="entry name" value="sensory_box"/>
    <property type="match status" value="1"/>
</dbReference>
<dbReference type="GO" id="GO:0003824">
    <property type="term" value="F:catalytic activity"/>
    <property type="evidence" value="ECO:0007669"/>
    <property type="project" value="UniProtKB-ARBA"/>
</dbReference>
<feature type="transmembrane region" description="Helical" evidence="2">
    <location>
        <begin position="305"/>
        <end position="324"/>
    </location>
</feature>
<dbReference type="SMART" id="SM00267">
    <property type="entry name" value="GGDEF"/>
    <property type="match status" value="1"/>
</dbReference>
<dbReference type="NCBIfam" id="TIGR00254">
    <property type="entry name" value="GGDEF"/>
    <property type="match status" value="1"/>
</dbReference>
<dbReference type="Pfam" id="PF00990">
    <property type="entry name" value="GGDEF"/>
    <property type="match status" value="1"/>
</dbReference>
<dbReference type="RefSeq" id="WP_087142970.1">
    <property type="nucleotide sequence ID" value="NZ_FUKI01000092.1"/>
</dbReference>
<dbReference type="Pfam" id="PF05226">
    <property type="entry name" value="CHASE2"/>
    <property type="match status" value="1"/>
</dbReference>
<evidence type="ECO:0000256" key="2">
    <source>
        <dbReference type="SAM" id="Phobius"/>
    </source>
</evidence>
<comment type="cofactor">
    <cofactor evidence="1">
        <name>Mg(2+)</name>
        <dbReference type="ChEBI" id="CHEBI:18420"/>
    </cofactor>
</comment>
<dbReference type="InterPro" id="IPR052155">
    <property type="entry name" value="Biofilm_reg_signaling"/>
</dbReference>
<dbReference type="Pfam" id="PF00563">
    <property type="entry name" value="EAL"/>
    <property type="match status" value="1"/>
</dbReference>
<dbReference type="CDD" id="cd01948">
    <property type="entry name" value="EAL"/>
    <property type="match status" value="1"/>
</dbReference>
<gene>
    <name evidence="5" type="ORF">CRENPOLYSF1_190109</name>
</gene>
<keyword evidence="2" id="KW-1133">Transmembrane helix</keyword>
<dbReference type="SUPFAM" id="SSF55073">
    <property type="entry name" value="Nucleotide cyclase"/>
    <property type="match status" value="1"/>
</dbReference>
<dbReference type="InterPro" id="IPR007890">
    <property type="entry name" value="CHASE2"/>
</dbReference>
<dbReference type="FunFam" id="3.30.70.270:FF:000001">
    <property type="entry name" value="Diguanylate cyclase domain protein"/>
    <property type="match status" value="1"/>
</dbReference>
<dbReference type="SUPFAM" id="SSF55785">
    <property type="entry name" value="PYP-like sensor domain (PAS domain)"/>
    <property type="match status" value="1"/>
</dbReference>
<dbReference type="InterPro" id="IPR035965">
    <property type="entry name" value="PAS-like_dom_sf"/>
</dbReference>
<keyword evidence="6" id="KW-1185">Reference proteome</keyword>
<organism evidence="5 6">
    <name type="scientific">Crenothrix polyspora</name>
    <dbReference type="NCBI Taxonomy" id="360316"/>
    <lineage>
        <taxon>Bacteria</taxon>
        <taxon>Pseudomonadati</taxon>
        <taxon>Pseudomonadota</taxon>
        <taxon>Gammaproteobacteria</taxon>
        <taxon>Methylococcales</taxon>
        <taxon>Crenotrichaceae</taxon>
        <taxon>Crenothrix</taxon>
    </lineage>
</organism>
<evidence type="ECO:0000313" key="6">
    <source>
        <dbReference type="Proteomes" id="UP000195667"/>
    </source>
</evidence>
<evidence type="ECO:0008006" key="7">
    <source>
        <dbReference type="Google" id="ProtNLM"/>
    </source>
</evidence>
<dbReference type="InterPro" id="IPR000160">
    <property type="entry name" value="GGDEF_dom"/>
</dbReference>
<dbReference type="InterPro" id="IPR000014">
    <property type="entry name" value="PAS"/>
</dbReference>
<name>A0A1R4H5G1_9GAMM</name>